<comment type="caution">
    <text evidence="1">The sequence shown here is derived from an EMBL/GenBank/DDBJ whole genome shotgun (WGS) entry which is preliminary data.</text>
</comment>
<accession>A0A0C1F861</accession>
<dbReference type="EMBL" id="JSYL01000011">
    <property type="protein sequence ID" value="KIA88083.1"/>
    <property type="molecule type" value="Genomic_DNA"/>
</dbReference>
<dbReference type="AlphaFoldDB" id="A0A0C1F861"/>
<dbReference type="Proteomes" id="UP000031473">
    <property type="component" value="Unassembled WGS sequence"/>
</dbReference>
<evidence type="ECO:0000313" key="1">
    <source>
        <dbReference type="EMBL" id="KIA88083.1"/>
    </source>
</evidence>
<gene>
    <name evidence="1" type="ORF">OA86_12865</name>
</gene>
<reference evidence="1 2" key="1">
    <citation type="submission" date="2014-10" db="EMBL/GenBank/DDBJ databases">
        <title>Kaistella jeonii genome.</title>
        <authorList>
            <person name="Clayton J.T."/>
            <person name="Newman J.D."/>
        </authorList>
    </citation>
    <scope>NUCLEOTIDE SEQUENCE [LARGE SCALE GENOMIC DNA]</scope>
    <source>
        <strain evidence="1 2">DSM 17048</strain>
    </source>
</reference>
<proteinExistence type="predicted"/>
<protein>
    <submittedName>
        <fullName evidence="1">Uncharacterized protein</fullName>
    </submittedName>
</protein>
<name>A0A0C1F861_9FLAO</name>
<keyword evidence="2" id="KW-1185">Reference proteome</keyword>
<evidence type="ECO:0000313" key="2">
    <source>
        <dbReference type="Proteomes" id="UP000031473"/>
    </source>
</evidence>
<organism evidence="1 2">
    <name type="scientific">Kaistella jeonii</name>
    <dbReference type="NCBI Taxonomy" id="266749"/>
    <lineage>
        <taxon>Bacteria</taxon>
        <taxon>Pseudomonadati</taxon>
        <taxon>Bacteroidota</taxon>
        <taxon>Flavobacteriia</taxon>
        <taxon>Flavobacteriales</taxon>
        <taxon>Weeksellaceae</taxon>
        <taxon>Chryseobacterium group</taxon>
        <taxon>Kaistella</taxon>
    </lineage>
</organism>
<sequence>MVFLKGFCFIRINKVLSLSQVKSRFPLYLFLYSVSLKDALTKRGTSFDDSDKIIRKGVNWG</sequence>